<dbReference type="GO" id="GO:0003677">
    <property type="term" value="F:DNA binding"/>
    <property type="evidence" value="ECO:0007669"/>
    <property type="project" value="UniProtKB-KW"/>
</dbReference>
<dbReference type="NCBIfam" id="NF033788">
    <property type="entry name" value="HTH_metalloreg"/>
    <property type="match status" value="1"/>
</dbReference>
<protein>
    <submittedName>
        <fullName evidence="5">Transcriptional regulator</fullName>
    </submittedName>
</protein>
<evidence type="ECO:0000313" key="6">
    <source>
        <dbReference type="Proteomes" id="UP000250790"/>
    </source>
</evidence>
<gene>
    <name evidence="5" type="ORF">B9Z37_13660</name>
</gene>
<organism evidence="5 6">
    <name type="scientific">Limnohabitans parvus II-B4</name>
    <dbReference type="NCBI Taxonomy" id="1293052"/>
    <lineage>
        <taxon>Bacteria</taxon>
        <taxon>Pseudomonadati</taxon>
        <taxon>Pseudomonadota</taxon>
        <taxon>Betaproteobacteria</taxon>
        <taxon>Burkholderiales</taxon>
        <taxon>Comamonadaceae</taxon>
        <taxon>Limnohabitans</taxon>
    </lineage>
</organism>
<dbReference type="CDD" id="cd00090">
    <property type="entry name" value="HTH_ARSR"/>
    <property type="match status" value="1"/>
</dbReference>
<dbReference type="InterPro" id="IPR001845">
    <property type="entry name" value="HTH_ArsR_DNA-bd_dom"/>
</dbReference>
<sequence>MSDEIDEVFDKAAELFAVLSTPIRLRIISQLCQGEKNVGQLLESIGVAQPNMSQHLNIMYRSGVLGKRRQGAQMFYRIADETAVVVCRAVCTQVAIEADVN</sequence>
<evidence type="ECO:0000256" key="1">
    <source>
        <dbReference type="ARBA" id="ARBA00023015"/>
    </source>
</evidence>
<evidence type="ECO:0000259" key="4">
    <source>
        <dbReference type="PROSITE" id="PS50987"/>
    </source>
</evidence>
<dbReference type="PRINTS" id="PR00778">
    <property type="entry name" value="HTHARSR"/>
</dbReference>
<keyword evidence="3" id="KW-0804">Transcription</keyword>
<keyword evidence="2" id="KW-0238">DNA-binding</keyword>
<proteinExistence type="predicted"/>
<dbReference type="GO" id="GO:0003700">
    <property type="term" value="F:DNA-binding transcription factor activity"/>
    <property type="evidence" value="ECO:0007669"/>
    <property type="project" value="InterPro"/>
</dbReference>
<name>A0A315E4P6_9BURK</name>
<dbReference type="InterPro" id="IPR036390">
    <property type="entry name" value="WH_DNA-bd_sf"/>
</dbReference>
<dbReference type="PANTHER" id="PTHR43132:SF2">
    <property type="entry name" value="ARSENICAL RESISTANCE OPERON REPRESSOR ARSR-RELATED"/>
    <property type="match status" value="1"/>
</dbReference>
<dbReference type="InterPro" id="IPR051011">
    <property type="entry name" value="Metal_resp_trans_reg"/>
</dbReference>
<dbReference type="PANTHER" id="PTHR43132">
    <property type="entry name" value="ARSENICAL RESISTANCE OPERON REPRESSOR ARSR-RELATED"/>
    <property type="match status" value="1"/>
</dbReference>
<keyword evidence="6" id="KW-1185">Reference proteome</keyword>
<dbReference type="Proteomes" id="UP000250790">
    <property type="component" value="Unassembled WGS sequence"/>
</dbReference>
<feature type="domain" description="HTH arsR-type" evidence="4">
    <location>
        <begin position="5"/>
        <end position="98"/>
    </location>
</feature>
<keyword evidence="1" id="KW-0805">Transcription regulation</keyword>
<reference evidence="5 6" key="1">
    <citation type="submission" date="2017-04" db="EMBL/GenBank/DDBJ databases">
        <title>Unexpected and diverse lifestyles within the genus Limnohabitans.</title>
        <authorList>
            <person name="Kasalicky V."/>
            <person name="Mehrshad M."/>
            <person name="Andrei S.-A."/>
            <person name="Salcher M."/>
            <person name="Kratochvilova H."/>
            <person name="Simek K."/>
            <person name="Ghai R."/>
        </authorList>
    </citation>
    <scope>NUCLEOTIDE SEQUENCE [LARGE SCALE GENOMIC DNA]</scope>
    <source>
        <strain evidence="5 6">II-B4</strain>
    </source>
</reference>
<evidence type="ECO:0000256" key="2">
    <source>
        <dbReference type="ARBA" id="ARBA00023125"/>
    </source>
</evidence>
<dbReference type="PROSITE" id="PS50987">
    <property type="entry name" value="HTH_ARSR_2"/>
    <property type="match status" value="1"/>
</dbReference>
<dbReference type="Gene3D" id="1.10.10.10">
    <property type="entry name" value="Winged helix-like DNA-binding domain superfamily/Winged helix DNA-binding domain"/>
    <property type="match status" value="1"/>
</dbReference>
<dbReference type="RefSeq" id="WP_108313559.1">
    <property type="nucleotide sequence ID" value="NZ_NESN01000005.1"/>
</dbReference>
<comment type="caution">
    <text evidence="5">The sequence shown here is derived from an EMBL/GenBank/DDBJ whole genome shotgun (WGS) entry which is preliminary data.</text>
</comment>
<dbReference type="OrthoDB" id="5296924at2"/>
<evidence type="ECO:0000256" key="3">
    <source>
        <dbReference type="ARBA" id="ARBA00023163"/>
    </source>
</evidence>
<dbReference type="SUPFAM" id="SSF46785">
    <property type="entry name" value="Winged helix' DNA-binding domain"/>
    <property type="match status" value="1"/>
</dbReference>
<dbReference type="AlphaFoldDB" id="A0A315E4P6"/>
<accession>A0A315E4P6</accession>
<dbReference type="InterPro" id="IPR036388">
    <property type="entry name" value="WH-like_DNA-bd_sf"/>
</dbReference>
<dbReference type="EMBL" id="NESN01000005">
    <property type="protein sequence ID" value="PUE52109.1"/>
    <property type="molecule type" value="Genomic_DNA"/>
</dbReference>
<dbReference type="Pfam" id="PF01022">
    <property type="entry name" value="HTH_5"/>
    <property type="match status" value="1"/>
</dbReference>
<dbReference type="InterPro" id="IPR011991">
    <property type="entry name" value="ArsR-like_HTH"/>
</dbReference>
<evidence type="ECO:0000313" key="5">
    <source>
        <dbReference type="EMBL" id="PUE52109.1"/>
    </source>
</evidence>
<dbReference type="SMART" id="SM00418">
    <property type="entry name" value="HTH_ARSR"/>
    <property type="match status" value="1"/>
</dbReference>